<dbReference type="EC" id="3.2.1.52" evidence="3"/>
<dbReference type="GO" id="GO:0030203">
    <property type="term" value="P:glycosaminoglycan metabolic process"/>
    <property type="evidence" value="ECO:0007669"/>
    <property type="project" value="TreeGrafter"/>
</dbReference>
<protein>
    <recommendedName>
        <fullName evidence="3">beta-N-acetylhexosaminidase</fullName>
        <ecNumber evidence="3">3.2.1.52</ecNumber>
    </recommendedName>
    <alternativeName>
        <fullName evidence="5">Beta-N-acetylhexosaminidase</fullName>
    </alternativeName>
</protein>
<comment type="similarity">
    <text evidence="2">Belongs to the glycosyl hydrolase 20 family.</text>
</comment>
<evidence type="ECO:0000256" key="5">
    <source>
        <dbReference type="ARBA" id="ARBA00030512"/>
    </source>
</evidence>
<proteinExistence type="inferred from homology"/>
<dbReference type="InterPro" id="IPR025705">
    <property type="entry name" value="Beta_hexosaminidase_sua/sub"/>
</dbReference>
<evidence type="ECO:0000256" key="4">
    <source>
        <dbReference type="ARBA" id="ARBA00022801"/>
    </source>
</evidence>
<evidence type="ECO:0000259" key="7">
    <source>
        <dbReference type="Pfam" id="PF00728"/>
    </source>
</evidence>
<dbReference type="AlphaFoldDB" id="A0A060CBH5"/>
<feature type="region of interest" description="Disordered" evidence="6">
    <location>
        <begin position="130"/>
        <end position="151"/>
    </location>
</feature>
<dbReference type="GO" id="GO:0016020">
    <property type="term" value="C:membrane"/>
    <property type="evidence" value="ECO:0007669"/>
    <property type="project" value="TreeGrafter"/>
</dbReference>
<evidence type="ECO:0000256" key="1">
    <source>
        <dbReference type="ARBA" id="ARBA00001231"/>
    </source>
</evidence>
<dbReference type="Pfam" id="PF00728">
    <property type="entry name" value="Glyco_hydro_20"/>
    <property type="match status" value="1"/>
</dbReference>
<dbReference type="GO" id="GO:0005975">
    <property type="term" value="P:carbohydrate metabolic process"/>
    <property type="evidence" value="ECO:0007669"/>
    <property type="project" value="InterPro"/>
</dbReference>
<dbReference type="PANTHER" id="PTHR22600">
    <property type="entry name" value="BETA-HEXOSAMINIDASE"/>
    <property type="match status" value="1"/>
</dbReference>
<evidence type="ECO:0000256" key="2">
    <source>
        <dbReference type="ARBA" id="ARBA00006285"/>
    </source>
</evidence>
<keyword evidence="4" id="KW-0378">Hydrolase</keyword>
<sequence length="151" mass="16771">EPVPAELDAKDRTHILGLQSNMWTGALTTFDIIQHNTFPRLAATAETGWSPASRKDYADFLRRLPAQLERYRRLGIAYARTPFEVLADAKPGADGQRATVSLSTPLEYDIPLHARRQRAGRILATLHGHAGRANARPHPCRGLLRRSATGR</sequence>
<feature type="domain" description="Glycoside hydrolase family 20 catalytic" evidence="7">
    <location>
        <begin position="6"/>
        <end position="51"/>
    </location>
</feature>
<dbReference type="Gene3D" id="3.20.20.80">
    <property type="entry name" value="Glycosidases"/>
    <property type="match status" value="1"/>
</dbReference>
<dbReference type="GO" id="GO:0004563">
    <property type="term" value="F:beta-N-acetylhexosaminidase activity"/>
    <property type="evidence" value="ECO:0007669"/>
    <property type="project" value="UniProtKB-EC"/>
</dbReference>
<dbReference type="InterPro" id="IPR017853">
    <property type="entry name" value="GH"/>
</dbReference>
<evidence type="ECO:0000256" key="3">
    <source>
        <dbReference type="ARBA" id="ARBA00012663"/>
    </source>
</evidence>
<reference evidence="8" key="1">
    <citation type="journal article" date="2013" name="Environ. Microbiol.">
        <title>Seasonally variable intestinal metagenomes of the red palm weevil (Rhynchophorus ferrugineus).</title>
        <authorList>
            <person name="Jia S."/>
            <person name="Zhang X."/>
            <person name="Zhang G."/>
            <person name="Yin A."/>
            <person name="Zhang S."/>
            <person name="Li F."/>
            <person name="Wang L."/>
            <person name="Zhao D."/>
            <person name="Yun Q."/>
            <person name="Tala"/>
            <person name="Wang J."/>
            <person name="Sun G."/>
            <person name="Baabdullah M."/>
            <person name="Yu X."/>
            <person name="Hu S."/>
            <person name="Al-Mssallem I.S."/>
            <person name="Yu J."/>
        </authorList>
    </citation>
    <scope>NUCLEOTIDE SEQUENCE</scope>
</reference>
<organism evidence="8">
    <name type="scientific">uncultured Stenotrophomonas sp</name>
    <dbReference type="NCBI Taxonomy" id="165438"/>
    <lineage>
        <taxon>Bacteria</taxon>
        <taxon>Pseudomonadati</taxon>
        <taxon>Pseudomonadota</taxon>
        <taxon>Gammaproteobacteria</taxon>
        <taxon>Lysobacterales</taxon>
        <taxon>Lysobacteraceae</taxon>
        <taxon>Stenotrophomonas</taxon>
        <taxon>environmental samples</taxon>
    </lineage>
</organism>
<evidence type="ECO:0000256" key="6">
    <source>
        <dbReference type="SAM" id="MobiDB-lite"/>
    </source>
</evidence>
<name>A0A060CBH5_9GAMM</name>
<dbReference type="SUPFAM" id="SSF51445">
    <property type="entry name" value="(Trans)glycosidases"/>
    <property type="match status" value="1"/>
</dbReference>
<accession>A0A060CBH5</accession>
<evidence type="ECO:0000313" key="8">
    <source>
        <dbReference type="EMBL" id="AIA90360.1"/>
    </source>
</evidence>
<dbReference type="InterPro" id="IPR015883">
    <property type="entry name" value="Glyco_hydro_20_cat"/>
</dbReference>
<dbReference type="EMBL" id="KF123060">
    <property type="protein sequence ID" value="AIA90360.1"/>
    <property type="molecule type" value="Genomic_DNA"/>
</dbReference>
<comment type="catalytic activity">
    <reaction evidence="1">
        <text>Hydrolysis of terminal non-reducing N-acetyl-D-hexosamine residues in N-acetyl-beta-D-hexosaminides.</text>
        <dbReference type="EC" id="3.2.1.52"/>
    </reaction>
</comment>
<dbReference type="PANTHER" id="PTHR22600:SF57">
    <property type="entry name" value="BETA-N-ACETYLHEXOSAMINIDASE"/>
    <property type="match status" value="1"/>
</dbReference>
<feature type="non-terminal residue" evidence="8">
    <location>
        <position position="1"/>
    </location>
</feature>